<dbReference type="Proteomes" id="UP000885847">
    <property type="component" value="Unassembled WGS sequence"/>
</dbReference>
<keyword evidence="1" id="KW-0472">Membrane</keyword>
<sequence length="234" mass="25678">MEEKEVQELLSTIDVLKLLIDRGRDERKGFAWYMVVWGFYGFINIVIAMFLGKLLWGPLTLPAFWLTTVPVAGWGLSTLCWGILSAVVFGLGYFAHVNSGILIAIIVAGAIFNYAFLYRYGIMKGRLKPLPKTSVAPKIGIFWGVVMASMIVLSNLVYVKTGYAGGDLIYGMWGYALGIAMFISGIIAPGFFIMGLIAAFGIPLMCVFSMEAGMALYGLVALLMALYGIYMIKK</sequence>
<organism evidence="2">
    <name type="scientific">candidate division WOR-3 bacterium</name>
    <dbReference type="NCBI Taxonomy" id="2052148"/>
    <lineage>
        <taxon>Bacteria</taxon>
        <taxon>Bacteria division WOR-3</taxon>
    </lineage>
</organism>
<comment type="caution">
    <text evidence="2">The sequence shown here is derived from an EMBL/GenBank/DDBJ whole genome shotgun (WGS) entry which is preliminary data.</text>
</comment>
<feature type="transmembrane region" description="Helical" evidence="1">
    <location>
        <begin position="30"/>
        <end position="51"/>
    </location>
</feature>
<feature type="transmembrane region" description="Helical" evidence="1">
    <location>
        <begin position="71"/>
        <end position="94"/>
    </location>
</feature>
<evidence type="ECO:0000256" key="1">
    <source>
        <dbReference type="SAM" id="Phobius"/>
    </source>
</evidence>
<feature type="transmembrane region" description="Helical" evidence="1">
    <location>
        <begin position="101"/>
        <end position="120"/>
    </location>
</feature>
<protein>
    <submittedName>
        <fullName evidence="2">Uncharacterized protein</fullName>
    </submittedName>
</protein>
<reference evidence="2" key="1">
    <citation type="journal article" date="2020" name="mSystems">
        <title>Genome- and Community-Level Interaction Insights into Carbon Utilization and Element Cycling Functions of Hydrothermarchaeota in Hydrothermal Sediment.</title>
        <authorList>
            <person name="Zhou Z."/>
            <person name="Liu Y."/>
            <person name="Xu W."/>
            <person name="Pan J."/>
            <person name="Luo Z.H."/>
            <person name="Li M."/>
        </authorList>
    </citation>
    <scope>NUCLEOTIDE SEQUENCE [LARGE SCALE GENOMIC DNA]</scope>
    <source>
        <strain evidence="2">HyVt-102</strain>
    </source>
</reference>
<feature type="transmembrane region" description="Helical" evidence="1">
    <location>
        <begin position="170"/>
        <end position="202"/>
    </location>
</feature>
<dbReference type="AlphaFoldDB" id="A0A7C0ZCJ1"/>
<keyword evidence="1" id="KW-1133">Transmembrane helix</keyword>
<proteinExistence type="predicted"/>
<feature type="transmembrane region" description="Helical" evidence="1">
    <location>
        <begin position="140"/>
        <end position="158"/>
    </location>
</feature>
<keyword evidence="1" id="KW-0812">Transmembrane</keyword>
<feature type="transmembrane region" description="Helical" evidence="1">
    <location>
        <begin position="214"/>
        <end position="232"/>
    </location>
</feature>
<name>A0A7C0ZCJ1_UNCW3</name>
<evidence type="ECO:0000313" key="2">
    <source>
        <dbReference type="EMBL" id="HDI82479.1"/>
    </source>
</evidence>
<dbReference type="EMBL" id="DQWE01000073">
    <property type="protein sequence ID" value="HDI82479.1"/>
    <property type="molecule type" value="Genomic_DNA"/>
</dbReference>
<accession>A0A7C0ZCJ1</accession>
<gene>
    <name evidence="2" type="ORF">ENF18_01650</name>
</gene>